<comment type="caution">
    <text evidence="1">The sequence shown here is derived from an EMBL/GenBank/DDBJ whole genome shotgun (WGS) entry which is preliminary data.</text>
</comment>
<organism evidence="1 2">
    <name type="scientific">Forsythia ovata</name>
    <dbReference type="NCBI Taxonomy" id="205694"/>
    <lineage>
        <taxon>Eukaryota</taxon>
        <taxon>Viridiplantae</taxon>
        <taxon>Streptophyta</taxon>
        <taxon>Embryophyta</taxon>
        <taxon>Tracheophyta</taxon>
        <taxon>Spermatophyta</taxon>
        <taxon>Magnoliopsida</taxon>
        <taxon>eudicotyledons</taxon>
        <taxon>Gunneridae</taxon>
        <taxon>Pentapetalae</taxon>
        <taxon>asterids</taxon>
        <taxon>lamiids</taxon>
        <taxon>Lamiales</taxon>
        <taxon>Oleaceae</taxon>
        <taxon>Forsythieae</taxon>
        <taxon>Forsythia</taxon>
    </lineage>
</organism>
<dbReference type="EMBL" id="JBFOLJ010000010">
    <property type="protein sequence ID" value="KAL2500819.1"/>
    <property type="molecule type" value="Genomic_DNA"/>
</dbReference>
<protein>
    <submittedName>
        <fullName evidence="1">Uncharacterized protein</fullName>
    </submittedName>
</protein>
<keyword evidence="2" id="KW-1185">Reference proteome</keyword>
<dbReference type="AlphaFoldDB" id="A0ABD1SKS6"/>
<dbReference type="PANTHER" id="PTHR35504:SF1">
    <property type="entry name" value="PROTEIN EMBRYONIC FLOWER 1"/>
    <property type="match status" value="1"/>
</dbReference>
<sequence length="140" mass="16070">MIEFTFFSKVPVDNFTFSNREGRLAIVLVRRIYSCFCLTRSLEAISSVFPSLSTASLLVHLDVGGYVAGMRIKNGKLSLPFAPEFGFGESVDNLPPLYVPRFRWWRCLNRVLDFGTVNTLLQESILPHRILGWILSLWRR</sequence>
<gene>
    <name evidence="1" type="ORF">Fot_34667</name>
</gene>
<evidence type="ECO:0000313" key="2">
    <source>
        <dbReference type="Proteomes" id="UP001604277"/>
    </source>
</evidence>
<dbReference type="PANTHER" id="PTHR35504">
    <property type="entry name" value="PROTEIN EMBRYONIC FLOWER 1"/>
    <property type="match status" value="1"/>
</dbReference>
<evidence type="ECO:0000313" key="1">
    <source>
        <dbReference type="EMBL" id="KAL2500819.1"/>
    </source>
</evidence>
<proteinExistence type="predicted"/>
<dbReference type="Proteomes" id="UP001604277">
    <property type="component" value="Unassembled WGS sequence"/>
</dbReference>
<reference evidence="2" key="1">
    <citation type="submission" date="2024-07" db="EMBL/GenBank/DDBJ databases">
        <title>Two chromosome-level genome assemblies of Korean endemic species Abeliophyllum distichum and Forsythia ovata (Oleaceae).</title>
        <authorList>
            <person name="Jang H."/>
        </authorList>
    </citation>
    <scope>NUCLEOTIDE SEQUENCE [LARGE SCALE GENOMIC DNA]</scope>
</reference>
<accession>A0ABD1SKS6</accession>
<name>A0ABD1SKS6_9LAMI</name>
<dbReference type="InterPro" id="IPR034583">
    <property type="entry name" value="EMF1"/>
</dbReference>